<dbReference type="EC" id="3.1.3.45" evidence="5 11"/>
<keyword evidence="7 11" id="KW-0479">Metal-binding</keyword>
<keyword evidence="11" id="KW-0448">Lipopolysaccharide biosynthesis</keyword>
<feature type="binding site" evidence="12">
    <location>
        <position position="29"/>
    </location>
    <ligand>
        <name>substrate</name>
    </ligand>
</feature>
<dbReference type="Proteomes" id="UP000078070">
    <property type="component" value="Chromosome"/>
</dbReference>
<feature type="binding site" evidence="12">
    <location>
        <position position="27"/>
    </location>
    <ligand>
        <name>Mg(2+)</name>
        <dbReference type="ChEBI" id="CHEBI:18420"/>
    </ligand>
</feature>
<proteinExistence type="inferred from homology"/>
<organism evidence="13 14">
    <name type="scientific">Marinobacterium aestuarii</name>
    <dbReference type="NCBI Taxonomy" id="1821621"/>
    <lineage>
        <taxon>Bacteria</taxon>
        <taxon>Pseudomonadati</taxon>
        <taxon>Pseudomonadota</taxon>
        <taxon>Gammaproteobacteria</taxon>
        <taxon>Oceanospirillales</taxon>
        <taxon>Oceanospirillaceae</taxon>
        <taxon>Marinobacterium</taxon>
    </lineage>
</organism>
<dbReference type="InterPro" id="IPR050793">
    <property type="entry name" value="CMP-NeuNAc_synthase"/>
</dbReference>
<evidence type="ECO:0000256" key="9">
    <source>
        <dbReference type="ARBA" id="ARBA00022842"/>
    </source>
</evidence>
<evidence type="ECO:0000256" key="6">
    <source>
        <dbReference type="ARBA" id="ARBA00020092"/>
    </source>
</evidence>
<evidence type="ECO:0000256" key="4">
    <source>
        <dbReference type="ARBA" id="ARBA00011881"/>
    </source>
</evidence>
<evidence type="ECO:0000256" key="7">
    <source>
        <dbReference type="ARBA" id="ARBA00022723"/>
    </source>
</evidence>
<keyword evidence="8 11" id="KW-0378">Hydrolase</keyword>
<comment type="cofactor">
    <cofactor evidence="2 11 12">
        <name>Mg(2+)</name>
        <dbReference type="ChEBI" id="CHEBI:18420"/>
    </cofactor>
</comment>
<protein>
    <recommendedName>
        <fullName evidence="6 11">3-deoxy-D-manno-octulosonate 8-phosphate phosphatase KdsC</fullName>
        <ecNumber evidence="5 11">3.1.3.45</ecNumber>
    </recommendedName>
    <alternativeName>
        <fullName evidence="10 11">KDO 8-P phosphatase</fullName>
    </alternativeName>
</protein>
<feature type="binding site" evidence="12">
    <location>
        <position position="120"/>
    </location>
    <ligand>
        <name>Mg(2+)</name>
        <dbReference type="ChEBI" id="CHEBI:18420"/>
    </ligand>
</feature>
<accession>A0A1A9EV60</accession>
<dbReference type="STRING" id="1821621.A8C75_05805"/>
<dbReference type="PANTHER" id="PTHR21485">
    <property type="entry name" value="HAD SUPERFAMILY MEMBERS CMAS AND KDSC"/>
    <property type="match status" value="1"/>
</dbReference>
<name>A0A1A9EV60_9GAMM</name>
<evidence type="ECO:0000256" key="8">
    <source>
        <dbReference type="ARBA" id="ARBA00022801"/>
    </source>
</evidence>
<dbReference type="NCBIfam" id="TIGR01670">
    <property type="entry name" value="KdsC-phosphatas"/>
    <property type="match status" value="1"/>
</dbReference>
<dbReference type="SUPFAM" id="SSF56784">
    <property type="entry name" value="HAD-like"/>
    <property type="match status" value="1"/>
</dbReference>
<dbReference type="SFLD" id="SFLDG01136">
    <property type="entry name" value="C1.6:_Phosphoserine_Phosphatas"/>
    <property type="match status" value="1"/>
</dbReference>
<evidence type="ECO:0000256" key="1">
    <source>
        <dbReference type="ARBA" id="ARBA00000898"/>
    </source>
</evidence>
<comment type="subunit">
    <text evidence="4 11">Homotetramer.</text>
</comment>
<dbReference type="InterPro" id="IPR023214">
    <property type="entry name" value="HAD_sf"/>
</dbReference>
<dbReference type="InterPro" id="IPR036412">
    <property type="entry name" value="HAD-like_sf"/>
</dbReference>
<comment type="similarity">
    <text evidence="3 11">Belongs to the KdsC family.</text>
</comment>
<evidence type="ECO:0000256" key="2">
    <source>
        <dbReference type="ARBA" id="ARBA00001946"/>
    </source>
</evidence>
<dbReference type="SFLD" id="SFLDS00003">
    <property type="entry name" value="Haloacid_Dehalogenase"/>
    <property type="match status" value="1"/>
</dbReference>
<evidence type="ECO:0000313" key="14">
    <source>
        <dbReference type="Proteomes" id="UP000078070"/>
    </source>
</evidence>
<reference evidence="13 14" key="2">
    <citation type="journal article" date="2018" name="Int. J. Syst. Evol. Microbiol.">
        <title>Marinobacterium aestuarii sp. nov., a benzene-degrading marine bacterium isolated from estuary sediment.</title>
        <authorList>
            <person name="Bae S.S."/>
            <person name="Jung J."/>
            <person name="Chung D."/>
            <person name="Baek K."/>
        </authorList>
    </citation>
    <scope>NUCLEOTIDE SEQUENCE [LARGE SCALE GENOMIC DNA]</scope>
    <source>
        <strain evidence="13 14">ST58-10</strain>
    </source>
</reference>
<evidence type="ECO:0000256" key="5">
    <source>
        <dbReference type="ARBA" id="ARBA00013066"/>
    </source>
</evidence>
<dbReference type="KEGG" id="mars:A8C75_05805"/>
<dbReference type="GO" id="GO:0008781">
    <property type="term" value="F:N-acylneuraminate cytidylyltransferase activity"/>
    <property type="evidence" value="ECO:0007669"/>
    <property type="project" value="TreeGrafter"/>
</dbReference>
<dbReference type="PANTHER" id="PTHR21485:SF3">
    <property type="entry name" value="N-ACYLNEURAMINATE CYTIDYLYLTRANSFERASE"/>
    <property type="match status" value="1"/>
</dbReference>
<dbReference type="RefSeq" id="WP_067379359.1">
    <property type="nucleotide sequence ID" value="NZ_CP015839.1"/>
</dbReference>
<dbReference type="OrthoDB" id="9805604at2"/>
<comment type="function">
    <text evidence="11">Catalyzes the hydrolysis of 3-deoxy-D-manno-octulosonate 8-phosphate (KDO 8-P) to 3-deoxy-D-manno-octulosonate (KDO) and inorganic phosphate.</text>
</comment>
<dbReference type="AlphaFoldDB" id="A0A1A9EV60"/>
<evidence type="ECO:0000256" key="10">
    <source>
        <dbReference type="ARBA" id="ARBA00031051"/>
    </source>
</evidence>
<evidence type="ECO:0000313" key="13">
    <source>
        <dbReference type="EMBL" id="ANG62054.1"/>
    </source>
</evidence>
<dbReference type="InterPro" id="IPR010023">
    <property type="entry name" value="KdsC_fam"/>
</dbReference>
<evidence type="ECO:0000256" key="12">
    <source>
        <dbReference type="PIRSR" id="PIRSR006118-2"/>
    </source>
</evidence>
<dbReference type="GO" id="GO:0019143">
    <property type="term" value="F:3-deoxy-manno-octulosonate-8-phosphatase activity"/>
    <property type="evidence" value="ECO:0007669"/>
    <property type="project" value="UniProtKB-UniRule"/>
</dbReference>
<evidence type="ECO:0000256" key="3">
    <source>
        <dbReference type="ARBA" id="ARBA00005893"/>
    </source>
</evidence>
<sequence length="183" mass="19833">MSLYNPSASLPSELVERLRKVTLAVFDVDGVLTDGHLDFLPDGSEVKSFNTLDGLGIKLLQQAGIETAIITGRRSPQVEMRAKALGITHLLQGREDKLVALKEIWAQTAHDSDTTAYIGDDWPDLAAIRAVAFGATVPNGHPLMLQHAHWCTQRAGGAGAGREFCEQILSARGQLESLISEYL</sequence>
<dbReference type="PIRSF" id="PIRSF006118">
    <property type="entry name" value="KDO8-P_Ptase"/>
    <property type="match status" value="1"/>
</dbReference>
<evidence type="ECO:0000256" key="11">
    <source>
        <dbReference type="PIRNR" id="PIRNR006118"/>
    </source>
</evidence>
<gene>
    <name evidence="13" type="ORF">A8C75_05805</name>
</gene>
<dbReference type="GO" id="GO:0046872">
    <property type="term" value="F:metal ion binding"/>
    <property type="evidence" value="ECO:0007669"/>
    <property type="project" value="UniProtKB-UniRule"/>
</dbReference>
<keyword evidence="9 11" id="KW-0460">Magnesium</keyword>
<dbReference type="CDD" id="cd01630">
    <property type="entry name" value="HAD_KDO-like"/>
    <property type="match status" value="1"/>
</dbReference>
<keyword evidence="14" id="KW-1185">Reference proteome</keyword>
<dbReference type="Gene3D" id="3.40.50.1000">
    <property type="entry name" value="HAD superfamily/HAD-like"/>
    <property type="match status" value="1"/>
</dbReference>
<dbReference type="FunFam" id="3.40.50.1000:FF:000029">
    <property type="entry name" value="3-deoxy-D-manno-octulosonate 8-phosphate phosphatase KdsC"/>
    <property type="match status" value="1"/>
</dbReference>
<comment type="catalytic activity">
    <reaction evidence="1 11">
        <text>3-deoxy-alpha-D-manno-2-octulosonate-8-phosphate + H2O = 3-deoxy-alpha-D-manno-oct-2-ulosonate + phosphate</text>
        <dbReference type="Rhea" id="RHEA:11500"/>
        <dbReference type="ChEBI" id="CHEBI:15377"/>
        <dbReference type="ChEBI" id="CHEBI:43474"/>
        <dbReference type="ChEBI" id="CHEBI:85985"/>
        <dbReference type="ChEBI" id="CHEBI:85986"/>
        <dbReference type="EC" id="3.1.3.45"/>
    </reaction>
</comment>
<dbReference type="GO" id="GO:0009103">
    <property type="term" value="P:lipopolysaccharide biosynthetic process"/>
    <property type="evidence" value="ECO:0007669"/>
    <property type="project" value="UniProtKB-UniRule"/>
</dbReference>
<reference evidence="14" key="1">
    <citation type="submission" date="2016-05" db="EMBL/GenBank/DDBJ databases">
        <authorList>
            <person name="Baek K."/>
            <person name="Yang S.-J."/>
        </authorList>
    </citation>
    <scope>NUCLEOTIDE SEQUENCE [LARGE SCALE GENOMIC DNA]</scope>
    <source>
        <strain evidence="14">ST58-10</strain>
    </source>
</reference>
<dbReference type="EMBL" id="CP015839">
    <property type="protein sequence ID" value="ANG62054.1"/>
    <property type="molecule type" value="Genomic_DNA"/>
</dbReference>
<dbReference type="SFLD" id="SFLDG01138">
    <property type="entry name" value="C1.6.2:_Deoxy-d-mannose-octulo"/>
    <property type="match status" value="1"/>
</dbReference>